<evidence type="ECO:0000256" key="4">
    <source>
        <dbReference type="ARBA" id="ARBA00022833"/>
    </source>
</evidence>
<gene>
    <name evidence="11" type="ORF">QHF89_24305</name>
</gene>
<protein>
    <submittedName>
        <fullName evidence="11">Transposase</fullName>
    </submittedName>
</protein>
<evidence type="ECO:0000256" key="2">
    <source>
        <dbReference type="ARBA" id="ARBA00022578"/>
    </source>
</evidence>
<reference evidence="11 12" key="1">
    <citation type="submission" date="2023-04" db="EMBL/GenBank/DDBJ databases">
        <title>The genome sequence of Polyangium sorediatum DSM14670.</title>
        <authorList>
            <person name="Zhang X."/>
        </authorList>
    </citation>
    <scope>NUCLEOTIDE SEQUENCE [LARGE SCALE GENOMIC DNA]</scope>
    <source>
        <strain evidence="11 12">DSM 14670</strain>
    </source>
</reference>
<dbReference type="EMBL" id="JARZHI010000022">
    <property type="protein sequence ID" value="MDI1432641.1"/>
    <property type="molecule type" value="Genomic_DNA"/>
</dbReference>
<keyword evidence="12" id="KW-1185">Reference proteome</keyword>
<feature type="domain" description="Probable transposase IS891/IS1136/IS1341" evidence="8">
    <location>
        <begin position="193"/>
        <end position="293"/>
    </location>
</feature>
<evidence type="ECO:0000256" key="6">
    <source>
        <dbReference type="ARBA" id="ARBA00023172"/>
    </source>
</evidence>
<comment type="caution">
    <text evidence="11">The sequence shown here is derived from an EMBL/GenBank/DDBJ whole genome shotgun (WGS) entry which is preliminary data.</text>
</comment>
<evidence type="ECO:0000256" key="7">
    <source>
        <dbReference type="SAM" id="MobiDB-lite"/>
    </source>
</evidence>
<dbReference type="Pfam" id="PF07282">
    <property type="entry name" value="Cas12f1-like_TNB"/>
    <property type="match status" value="1"/>
</dbReference>
<evidence type="ECO:0000259" key="8">
    <source>
        <dbReference type="Pfam" id="PF01385"/>
    </source>
</evidence>
<evidence type="ECO:0000313" key="12">
    <source>
        <dbReference type="Proteomes" id="UP001160301"/>
    </source>
</evidence>
<evidence type="ECO:0000256" key="5">
    <source>
        <dbReference type="ARBA" id="ARBA00023125"/>
    </source>
</evidence>
<proteinExistence type="inferred from homology"/>
<keyword evidence="2" id="KW-0815">Transposition</keyword>
<name>A0ABT6NWC0_9BACT</name>
<dbReference type="InterPro" id="IPR001959">
    <property type="entry name" value="Transposase"/>
</dbReference>
<dbReference type="InterPro" id="IPR021027">
    <property type="entry name" value="Transposase_put_HTH"/>
</dbReference>
<dbReference type="NCBIfam" id="NF040570">
    <property type="entry name" value="guided_TnpB"/>
    <property type="match status" value="1"/>
</dbReference>
<evidence type="ECO:0000259" key="10">
    <source>
        <dbReference type="Pfam" id="PF12323"/>
    </source>
</evidence>
<dbReference type="Proteomes" id="UP001160301">
    <property type="component" value="Unassembled WGS sequence"/>
</dbReference>
<feature type="domain" description="Cas12f1-like TNB" evidence="9">
    <location>
        <begin position="306"/>
        <end position="370"/>
    </location>
</feature>
<feature type="domain" description="Transposase putative helix-turn-helix" evidence="10">
    <location>
        <begin position="8"/>
        <end position="50"/>
    </location>
</feature>
<keyword evidence="6" id="KW-0233">DNA recombination</keyword>
<evidence type="ECO:0000256" key="1">
    <source>
        <dbReference type="ARBA" id="ARBA00008761"/>
    </source>
</evidence>
<organism evidence="11 12">
    <name type="scientific">Polyangium sorediatum</name>
    <dbReference type="NCBI Taxonomy" id="889274"/>
    <lineage>
        <taxon>Bacteria</taxon>
        <taxon>Pseudomonadati</taxon>
        <taxon>Myxococcota</taxon>
        <taxon>Polyangia</taxon>
        <taxon>Polyangiales</taxon>
        <taxon>Polyangiaceae</taxon>
        <taxon>Polyangium</taxon>
    </lineage>
</organism>
<evidence type="ECO:0000259" key="9">
    <source>
        <dbReference type="Pfam" id="PF07282"/>
    </source>
</evidence>
<dbReference type="Pfam" id="PF01385">
    <property type="entry name" value="OrfB_IS605"/>
    <property type="match status" value="1"/>
</dbReference>
<accession>A0ABT6NWC0</accession>
<evidence type="ECO:0000313" key="11">
    <source>
        <dbReference type="EMBL" id="MDI1432641.1"/>
    </source>
</evidence>
<dbReference type="InterPro" id="IPR010095">
    <property type="entry name" value="Cas12f1-like_TNB"/>
</dbReference>
<keyword evidence="4" id="KW-0862">Zinc</keyword>
<comment type="similarity">
    <text evidence="1">In the C-terminal section; belongs to the transposase 35 family.</text>
</comment>
<dbReference type="RefSeq" id="WP_136970247.1">
    <property type="nucleotide sequence ID" value="NZ_JARZHI010000022.1"/>
</dbReference>
<dbReference type="Pfam" id="PF12323">
    <property type="entry name" value="HTH_OrfB_IS605"/>
    <property type="match status" value="1"/>
</dbReference>
<sequence length="402" mass="44735">MTSSKCLLRTFRYPLHPTYAQEKILTQWLEACCDLYNAALQERREGWRRGLRIRFNDQTASLTVIRHEDPKFAAMPVMVLRSALARLQVAFEAFFQRCNNGEKPGYPRFRSRRRYDSFSWPAPNGIDNLIQGKGRSGRLAVPKLGDLRFNLYRIPRGVPRTVRIQRESTGKWWVSIACDLGAAPAPVDAAAISPDRVVGIDVGLQSLAALSTGTIVGNPRHVKRAETILARRQRVLSRRRNGSASRKRAVKLVARAHAHVKNQRLDYARKFATKLVRDFDFIAHEDLNIASLAASTLGKHVNNAGWRILLHAIACKAECAGKVVVQVDPRGTSQECSACGGVVQKSLAVRVHDCQCGLRVDRDVNAARNILARGMRVVSKLGDSNPSKARRSRGRGSSADQT</sequence>
<keyword evidence="5" id="KW-0238">DNA-binding</keyword>
<keyword evidence="3" id="KW-0479">Metal-binding</keyword>
<evidence type="ECO:0000256" key="3">
    <source>
        <dbReference type="ARBA" id="ARBA00022723"/>
    </source>
</evidence>
<feature type="region of interest" description="Disordered" evidence="7">
    <location>
        <begin position="381"/>
        <end position="402"/>
    </location>
</feature>